<comment type="catalytic activity">
    <reaction evidence="1 5 6">
        <text>[protein]-peptidylproline (omega=180) = [protein]-peptidylproline (omega=0)</text>
        <dbReference type="Rhea" id="RHEA:16237"/>
        <dbReference type="Rhea" id="RHEA-COMP:10747"/>
        <dbReference type="Rhea" id="RHEA-COMP:10748"/>
        <dbReference type="ChEBI" id="CHEBI:83833"/>
        <dbReference type="ChEBI" id="CHEBI:83834"/>
        <dbReference type="EC" id="5.2.1.8"/>
    </reaction>
</comment>
<dbReference type="InterPro" id="IPR046357">
    <property type="entry name" value="PPIase_dom_sf"/>
</dbReference>
<keyword evidence="4 5" id="KW-0413">Isomerase</keyword>
<keyword evidence="9" id="KW-1185">Reference proteome</keyword>
<dbReference type="Pfam" id="PF00254">
    <property type="entry name" value="FKBP_C"/>
    <property type="match status" value="1"/>
</dbReference>
<sequence length="203" mass="21989">MAEYNTDEKKASYGVGRQMGDQLAQQAFDGVDIEAVQQGLADSLRGEEFAIPADDINAAFAVISQRMREQEQAKYESNIKAGEVYLNDNAAKDGVQVTESGLQYEVLVAGEGDKPTAENKVNVHYHGMLTDGTVFDSSVDRGEPISFPVTGVIPGWVEALQLMTVGSKWRLTIPQNLAYGEQGAGSIPPYSVLVFEVELLGIE</sequence>
<dbReference type="FunFam" id="3.10.50.40:FF:000004">
    <property type="entry name" value="Peptidyl-prolyl cis-trans isomerase"/>
    <property type="match status" value="1"/>
</dbReference>
<comment type="caution">
    <text evidence="8">The sequence shown here is derived from an EMBL/GenBank/DDBJ whole genome shotgun (WGS) entry which is preliminary data.</text>
</comment>
<dbReference type="AlphaFoldDB" id="A0AA42B8L2"/>
<dbReference type="Pfam" id="PF01346">
    <property type="entry name" value="FKBP_N"/>
    <property type="match status" value="1"/>
</dbReference>
<gene>
    <name evidence="8" type="ORF">NAF29_11730</name>
</gene>
<evidence type="ECO:0000256" key="5">
    <source>
        <dbReference type="PROSITE-ProRule" id="PRU00277"/>
    </source>
</evidence>
<dbReference type="EMBL" id="JAMQGP010000005">
    <property type="protein sequence ID" value="MCM2680336.1"/>
    <property type="molecule type" value="Genomic_DNA"/>
</dbReference>
<proteinExistence type="inferred from homology"/>
<dbReference type="EC" id="5.2.1.8" evidence="6"/>
<accession>A0AA42B8L2</accession>
<dbReference type="InterPro" id="IPR001179">
    <property type="entry name" value="PPIase_FKBP_dom"/>
</dbReference>
<dbReference type="GO" id="GO:0003755">
    <property type="term" value="F:peptidyl-prolyl cis-trans isomerase activity"/>
    <property type="evidence" value="ECO:0007669"/>
    <property type="project" value="UniProtKB-UniRule"/>
</dbReference>
<dbReference type="PROSITE" id="PS50059">
    <property type="entry name" value="FKBP_PPIASE"/>
    <property type="match status" value="1"/>
</dbReference>
<dbReference type="PANTHER" id="PTHR43811">
    <property type="entry name" value="FKBP-TYPE PEPTIDYL-PROLYL CIS-TRANS ISOMERASE FKPA"/>
    <property type="match status" value="1"/>
</dbReference>
<evidence type="ECO:0000256" key="3">
    <source>
        <dbReference type="ARBA" id="ARBA00023110"/>
    </source>
</evidence>
<dbReference type="GO" id="GO:0006457">
    <property type="term" value="P:protein folding"/>
    <property type="evidence" value="ECO:0007669"/>
    <property type="project" value="InterPro"/>
</dbReference>
<evidence type="ECO:0000259" key="7">
    <source>
        <dbReference type="PROSITE" id="PS50059"/>
    </source>
</evidence>
<evidence type="ECO:0000313" key="8">
    <source>
        <dbReference type="EMBL" id="MCM2680336.1"/>
    </source>
</evidence>
<evidence type="ECO:0000256" key="6">
    <source>
        <dbReference type="RuleBase" id="RU003915"/>
    </source>
</evidence>
<evidence type="ECO:0000256" key="4">
    <source>
        <dbReference type="ARBA" id="ARBA00023235"/>
    </source>
</evidence>
<dbReference type="NCBIfam" id="NF008602">
    <property type="entry name" value="PRK11570.1"/>
    <property type="match status" value="1"/>
</dbReference>
<dbReference type="RefSeq" id="WP_251261763.1">
    <property type="nucleotide sequence ID" value="NZ_JAMQGP010000005.1"/>
</dbReference>
<reference evidence="8 9" key="1">
    <citation type="journal article" date="2013" name="Antonie Van Leeuwenhoek">
        <title>Echinimonas agarilytica gen. nov., sp. nov., a new gammaproteobacterium isolated from the sea urchin Strongylocentrotus intermedius.</title>
        <authorList>
            <person name="Nedashkovskaya O.I."/>
            <person name="Stenkova A.M."/>
            <person name="Zhukova N.V."/>
            <person name="Van Trappen S."/>
            <person name="Lee J.S."/>
            <person name="Kim S.B."/>
        </authorList>
    </citation>
    <scope>NUCLEOTIDE SEQUENCE [LARGE SCALE GENOMIC DNA]</scope>
    <source>
        <strain evidence="8 9">KMM 6351</strain>
    </source>
</reference>
<dbReference type="Gene3D" id="3.10.50.40">
    <property type="match status" value="1"/>
</dbReference>
<comment type="similarity">
    <text evidence="2 6">Belongs to the FKBP-type PPIase family.</text>
</comment>
<organism evidence="8 9">
    <name type="scientific">Echinimonas agarilytica</name>
    <dbReference type="NCBI Taxonomy" id="1215918"/>
    <lineage>
        <taxon>Bacteria</taxon>
        <taxon>Pseudomonadati</taxon>
        <taxon>Pseudomonadota</taxon>
        <taxon>Gammaproteobacteria</taxon>
        <taxon>Alteromonadales</taxon>
        <taxon>Echinimonadaceae</taxon>
        <taxon>Echinimonas</taxon>
    </lineage>
</organism>
<evidence type="ECO:0000256" key="1">
    <source>
        <dbReference type="ARBA" id="ARBA00000971"/>
    </source>
</evidence>
<dbReference type="Gene3D" id="1.10.287.460">
    <property type="entry name" value="Peptidyl-prolyl cis-trans isomerase, FKBP-type, N-terminal domain"/>
    <property type="match status" value="1"/>
</dbReference>
<keyword evidence="3 5" id="KW-0697">Rotamase</keyword>
<name>A0AA42B8L2_9GAMM</name>
<dbReference type="PANTHER" id="PTHR43811:SF23">
    <property type="entry name" value="FKBP-TYPE 22 KDA PEPTIDYL-PROLYL CIS-TRANS ISOMERASE"/>
    <property type="match status" value="1"/>
</dbReference>
<feature type="domain" description="PPIase FKBP-type" evidence="7">
    <location>
        <begin position="118"/>
        <end position="203"/>
    </location>
</feature>
<dbReference type="Proteomes" id="UP001165393">
    <property type="component" value="Unassembled WGS sequence"/>
</dbReference>
<protein>
    <recommendedName>
        <fullName evidence="6">Peptidyl-prolyl cis-trans isomerase</fullName>
        <ecNumber evidence="6">5.2.1.8</ecNumber>
    </recommendedName>
</protein>
<evidence type="ECO:0000313" key="9">
    <source>
        <dbReference type="Proteomes" id="UP001165393"/>
    </source>
</evidence>
<dbReference type="InterPro" id="IPR036944">
    <property type="entry name" value="PPIase_FKBP_N_sf"/>
</dbReference>
<dbReference type="InterPro" id="IPR000774">
    <property type="entry name" value="PPIase_FKBP_N"/>
</dbReference>
<evidence type="ECO:0000256" key="2">
    <source>
        <dbReference type="ARBA" id="ARBA00006577"/>
    </source>
</evidence>
<dbReference type="SUPFAM" id="SSF54534">
    <property type="entry name" value="FKBP-like"/>
    <property type="match status" value="1"/>
</dbReference>